<evidence type="ECO:0000256" key="4">
    <source>
        <dbReference type="PIRSR" id="PIRSR006278-1"/>
    </source>
</evidence>
<dbReference type="GO" id="GO:0019148">
    <property type="term" value="F:D-cysteine desulfhydrase activity"/>
    <property type="evidence" value="ECO:0007669"/>
    <property type="project" value="TreeGrafter"/>
</dbReference>
<dbReference type="InterPro" id="IPR027278">
    <property type="entry name" value="ACCD_DCysDesulf"/>
</dbReference>
<dbReference type="Proteomes" id="UP000182771">
    <property type="component" value="Unassembled WGS sequence"/>
</dbReference>
<dbReference type="AlphaFoldDB" id="A0A1H2S287"/>
<dbReference type="RefSeq" id="WP_016419883.1">
    <property type="nucleotide sequence ID" value="NZ_FNND01000001.1"/>
</dbReference>
<organism evidence="7 8">
    <name type="scientific">Capnocytophaga granulosa</name>
    <dbReference type="NCBI Taxonomy" id="45242"/>
    <lineage>
        <taxon>Bacteria</taxon>
        <taxon>Pseudomonadati</taxon>
        <taxon>Bacteroidota</taxon>
        <taxon>Flavobacteriia</taxon>
        <taxon>Flavobacteriales</taxon>
        <taxon>Flavobacteriaceae</taxon>
        <taxon>Capnocytophaga</taxon>
    </lineage>
</organism>
<comment type="caution">
    <text evidence="7">The sequence shown here is derived from an EMBL/GenBank/DDBJ whole genome shotgun (WGS) entry which is preliminary data.</text>
</comment>
<evidence type="ECO:0000313" key="7">
    <source>
        <dbReference type="EMBL" id="SDW25812.1"/>
    </source>
</evidence>
<dbReference type="SUPFAM" id="SSF53686">
    <property type="entry name" value="Tryptophan synthase beta subunit-like PLP-dependent enzymes"/>
    <property type="match status" value="1"/>
</dbReference>
<dbReference type="GeneID" id="85017503"/>
<accession>A0A1H2S287</accession>
<protein>
    <submittedName>
        <fullName evidence="7">1-aminocyclopropane-1-carboxylate deaminase</fullName>
    </submittedName>
</protein>
<dbReference type="PANTHER" id="PTHR43780:SF2">
    <property type="entry name" value="1-AMINOCYCLOPROPANE-1-CARBOXYLATE DEAMINASE-RELATED"/>
    <property type="match status" value="1"/>
</dbReference>
<comment type="similarity">
    <text evidence="2">Belongs to the ACC deaminase/D-cysteine desulfhydrase family.</text>
</comment>
<proteinExistence type="inferred from homology"/>
<evidence type="ECO:0000313" key="8">
    <source>
        <dbReference type="Proteomes" id="UP000182771"/>
    </source>
</evidence>
<keyword evidence="3 5" id="KW-0663">Pyridoxal phosphate</keyword>
<dbReference type="PANTHER" id="PTHR43780">
    <property type="entry name" value="1-AMINOCYCLOPROPANE-1-CARBOXYLATE DEAMINASE-RELATED"/>
    <property type="match status" value="1"/>
</dbReference>
<feature type="domain" description="Tryptophan synthase beta chain-like PALP" evidence="6">
    <location>
        <begin position="67"/>
        <end position="333"/>
    </location>
</feature>
<evidence type="ECO:0000256" key="2">
    <source>
        <dbReference type="ARBA" id="ARBA00008639"/>
    </source>
</evidence>
<dbReference type="Gene3D" id="3.40.50.1100">
    <property type="match status" value="2"/>
</dbReference>
<dbReference type="Pfam" id="PF00291">
    <property type="entry name" value="PALP"/>
    <property type="match status" value="1"/>
</dbReference>
<evidence type="ECO:0000259" key="6">
    <source>
        <dbReference type="Pfam" id="PF00291"/>
    </source>
</evidence>
<dbReference type="InterPro" id="IPR036052">
    <property type="entry name" value="TrpB-like_PALP_sf"/>
</dbReference>
<dbReference type="InterPro" id="IPR001926">
    <property type="entry name" value="TrpB-like_PALP"/>
</dbReference>
<dbReference type="PIRSF" id="PIRSF006278">
    <property type="entry name" value="ACCD_DCysDesulf"/>
    <property type="match status" value="1"/>
</dbReference>
<comment type="cofactor">
    <cofactor evidence="1">
        <name>pyridoxal 5'-phosphate</name>
        <dbReference type="ChEBI" id="CHEBI:597326"/>
    </cofactor>
</comment>
<evidence type="ECO:0000256" key="1">
    <source>
        <dbReference type="ARBA" id="ARBA00001933"/>
    </source>
</evidence>
<evidence type="ECO:0000256" key="3">
    <source>
        <dbReference type="ARBA" id="ARBA00022898"/>
    </source>
</evidence>
<evidence type="ECO:0000256" key="5">
    <source>
        <dbReference type="PIRSR" id="PIRSR006278-2"/>
    </source>
</evidence>
<keyword evidence="8" id="KW-1185">Reference proteome</keyword>
<dbReference type="EMBL" id="FNND01000001">
    <property type="protein sequence ID" value="SDW25812.1"/>
    <property type="molecule type" value="Genomic_DNA"/>
</dbReference>
<feature type="modified residue" description="N6-(pyridoxal phosphate)lysine" evidence="5">
    <location>
        <position position="89"/>
    </location>
</feature>
<gene>
    <name evidence="7" type="ORF">SAMN05444420_101643</name>
</gene>
<name>A0A1H2S287_9FLAO</name>
<sequence length="360" mass="40555">MALNYDCQSFTKKLSVAYFLKKKGIFPLAPIEKTQGKQLARNFAQEIRRVSMIAIPVIETQKVPISYPHGITLYIKREDKTHVHISGNKYRKLKYNLLEASQKGYKQLITFGGAYSNHIAATAYAGKVAGIETIGVIRGDELASAVPHNPTLSFAKECGMRFHFVSRERFRLKHTEAFKEELANLFGPYYYVPEGGTNALAIKGTEEILTPEDTDYDFITTAVGTGGTIAGLINSALPHQKVLGFPALCGKFLEEEIKKWIHGSDHWQLIHDYNLGGYAKVNEPFIRFLNDFFRQTRIPLDPVYTGKMIYGVTCLIEKGFFPENSKILAIHTGGLQGIYGMNQQLSRKKKQTLDYEQEIS</sequence>
<feature type="active site" description="Nucleophile" evidence="4">
    <location>
        <position position="116"/>
    </location>
</feature>
<reference evidence="7 8" key="1">
    <citation type="submission" date="2016-10" db="EMBL/GenBank/DDBJ databases">
        <authorList>
            <person name="Varghese N."/>
            <person name="Submissions S."/>
        </authorList>
    </citation>
    <scope>NUCLEOTIDE SEQUENCE [LARGE SCALE GENOMIC DNA]</scope>
    <source>
        <strain evidence="7 8">DSM 11449</strain>
    </source>
</reference>